<dbReference type="Proteomes" id="UP000231252">
    <property type="component" value="Unassembled WGS sequence"/>
</dbReference>
<dbReference type="NCBIfam" id="TIGR01076">
    <property type="entry name" value="sortase_fam"/>
    <property type="match status" value="1"/>
</dbReference>
<keyword evidence="2" id="KW-1133">Transmembrane helix</keyword>
<dbReference type="Pfam" id="PF04203">
    <property type="entry name" value="Sortase"/>
    <property type="match status" value="1"/>
</dbReference>
<evidence type="ECO:0008006" key="5">
    <source>
        <dbReference type="Google" id="ProtNLM"/>
    </source>
</evidence>
<name>A0A2H0XCN9_UNCKA</name>
<dbReference type="InterPro" id="IPR005754">
    <property type="entry name" value="Sortase"/>
</dbReference>
<dbReference type="AlphaFoldDB" id="A0A2H0XCN9"/>
<comment type="caution">
    <text evidence="3">The sequence shown here is derived from an EMBL/GenBank/DDBJ whole genome shotgun (WGS) entry which is preliminary data.</text>
</comment>
<accession>A0A2H0XCN9</accession>
<feature type="transmembrane region" description="Helical" evidence="2">
    <location>
        <begin position="32"/>
        <end position="56"/>
    </location>
</feature>
<keyword evidence="1" id="KW-0378">Hydrolase</keyword>
<evidence type="ECO:0000256" key="1">
    <source>
        <dbReference type="ARBA" id="ARBA00022801"/>
    </source>
</evidence>
<keyword evidence="2" id="KW-0472">Membrane</keyword>
<evidence type="ECO:0000256" key="2">
    <source>
        <dbReference type="SAM" id="Phobius"/>
    </source>
</evidence>
<evidence type="ECO:0000313" key="3">
    <source>
        <dbReference type="EMBL" id="PIS22683.1"/>
    </source>
</evidence>
<sequence>MVYKTPYKYIKDESFDPIYKTYNKHFVLGSRLLPSSLIVAGLGLFVWQVVLPFVYIKNNNVDTKAVKGSVLGLASGFSDFKFNELQSYGPAKDTVSVGRNTPDRQANIPQYFYLTIKKLGIEKALVETNANHLNPDEALGHYPNSALPGQAGNAFIFGHSVLPVFYNPKNYKTIFSTIDRLEAGDEINIEYNNLKYKYLVESRQIKKPSEVDPLAEFKPKYLNESTITLMTCYPAGSRVLRLLIQGVLVN</sequence>
<gene>
    <name evidence="3" type="ORF">COT50_00585</name>
</gene>
<dbReference type="EMBL" id="PEYU01000012">
    <property type="protein sequence ID" value="PIS22683.1"/>
    <property type="molecule type" value="Genomic_DNA"/>
</dbReference>
<keyword evidence="2" id="KW-0812">Transmembrane</keyword>
<dbReference type="SUPFAM" id="SSF63817">
    <property type="entry name" value="Sortase"/>
    <property type="match status" value="1"/>
</dbReference>
<dbReference type="GO" id="GO:0016787">
    <property type="term" value="F:hydrolase activity"/>
    <property type="evidence" value="ECO:0007669"/>
    <property type="project" value="UniProtKB-KW"/>
</dbReference>
<dbReference type="Gene3D" id="2.40.260.10">
    <property type="entry name" value="Sortase"/>
    <property type="match status" value="1"/>
</dbReference>
<reference evidence="4" key="1">
    <citation type="submission" date="2017-09" db="EMBL/GenBank/DDBJ databases">
        <title>Depth-based differentiation of microbial function through sediment-hosted aquifers and enrichment of novel symbionts in the deep terrestrial subsurface.</title>
        <authorList>
            <person name="Probst A.J."/>
            <person name="Ladd B."/>
            <person name="Jarett J.K."/>
            <person name="Geller-Mcgrath D.E."/>
            <person name="Sieber C.M.K."/>
            <person name="Emerson J.B."/>
            <person name="Anantharaman K."/>
            <person name="Thomas B.C."/>
            <person name="Malmstrom R."/>
            <person name="Stieglmeier M."/>
            <person name="Klingl A."/>
            <person name="Woyke T."/>
            <person name="Ryan C.M."/>
            <person name="Banfield J.F."/>
        </authorList>
    </citation>
    <scope>NUCLEOTIDE SEQUENCE [LARGE SCALE GENOMIC DNA]</scope>
</reference>
<proteinExistence type="predicted"/>
<dbReference type="InterPro" id="IPR023365">
    <property type="entry name" value="Sortase_dom-sf"/>
</dbReference>
<protein>
    <recommendedName>
        <fullName evidence="5">Sortase</fullName>
    </recommendedName>
</protein>
<evidence type="ECO:0000313" key="4">
    <source>
        <dbReference type="Proteomes" id="UP000231252"/>
    </source>
</evidence>
<organism evidence="3 4">
    <name type="scientific">candidate division WWE3 bacterium CG08_land_8_20_14_0_20_41_10</name>
    <dbReference type="NCBI Taxonomy" id="1975085"/>
    <lineage>
        <taxon>Bacteria</taxon>
        <taxon>Katanobacteria</taxon>
    </lineage>
</organism>